<feature type="region of interest" description="Disordered" evidence="1">
    <location>
        <begin position="54"/>
        <end position="115"/>
    </location>
</feature>
<gene>
    <name evidence="2" type="ORF">DHEL01_v201780</name>
</gene>
<comment type="caution">
    <text evidence="2">The sequence shown here is derived from an EMBL/GenBank/DDBJ whole genome shotgun (WGS) entry which is preliminary data.</text>
</comment>
<evidence type="ECO:0000256" key="1">
    <source>
        <dbReference type="SAM" id="MobiDB-lite"/>
    </source>
</evidence>
<reference evidence="2" key="1">
    <citation type="submission" date="2017-09" db="EMBL/GenBank/DDBJ databases">
        <title>Polyketide synthases of a Diaporthe helianthi virulent isolate.</title>
        <authorList>
            <person name="Baroncelli R."/>
        </authorList>
    </citation>
    <scope>NUCLEOTIDE SEQUENCE [LARGE SCALE GENOMIC DNA]</scope>
    <source>
        <strain evidence="2">7/96</strain>
    </source>
</reference>
<dbReference type="AlphaFoldDB" id="A0A2P5IBF2"/>
<protein>
    <submittedName>
        <fullName evidence="2">Uncharacterized protein</fullName>
    </submittedName>
</protein>
<dbReference type="InParanoid" id="A0A2P5IBF2"/>
<feature type="compositionally biased region" description="Basic and acidic residues" evidence="1">
    <location>
        <begin position="76"/>
        <end position="86"/>
    </location>
</feature>
<dbReference type="EMBL" id="MAVT02000086">
    <property type="protein sequence ID" value="POS79843.1"/>
    <property type="molecule type" value="Genomic_DNA"/>
</dbReference>
<organism evidence="2 3">
    <name type="scientific">Diaporthe helianthi</name>
    <dbReference type="NCBI Taxonomy" id="158607"/>
    <lineage>
        <taxon>Eukaryota</taxon>
        <taxon>Fungi</taxon>
        <taxon>Dikarya</taxon>
        <taxon>Ascomycota</taxon>
        <taxon>Pezizomycotina</taxon>
        <taxon>Sordariomycetes</taxon>
        <taxon>Sordariomycetidae</taxon>
        <taxon>Diaporthales</taxon>
        <taxon>Diaporthaceae</taxon>
        <taxon>Diaporthe</taxon>
    </lineage>
</organism>
<dbReference type="OrthoDB" id="10388158at2759"/>
<evidence type="ECO:0000313" key="2">
    <source>
        <dbReference type="EMBL" id="POS79843.1"/>
    </source>
</evidence>
<sequence length="115" mass="12334">MSPRVSQVGYDFEILHGCYEANNTSSYWGSRAHDAATTGRDRAAVWLSTSLASFKSPQTPRPGPATGYHATTPPHYDLRGGTEGDRVAGPLWHGVAPKTSQDHSWGRGLAGLTLP</sequence>
<keyword evidence="3" id="KW-1185">Reference proteome</keyword>
<evidence type="ECO:0000313" key="3">
    <source>
        <dbReference type="Proteomes" id="UP000094444"/>
    </source>
</evidence>
<proteinExistence type="predicted"/>
<accession>A0A2P5IBF2</accession>
<name>A0A2P5IBF2_DIAHE</name>
<dbReference type="Proteomes" id="UP000094444">
    <property type="component" value="Unassembled WGS sequence"/>
</dbReference>